<dbReference type="Pfam" id="PF13692">
    <property type="entry name" value="Glyco_trans_1_4"/>
    <property type="match status" value="1"/>
</dbReference>
<sequence>MNRRYDACVVLNYYAPYTSGLTKVAVEVAESLAARGMRVAAVASRHDRSLPRFERRGGVDVYRAPVAARIGRGVVSPGFAALAGRIARRSEVVNLHLPMLEAGLVARGARGTPIVAHHHDDVWLSGGVTAGAQIAVVEYSVAAALRRSTAVVVANTDHAKASRHWPIMEQRRVCAIPPPCERREPGTPAFRDGPGPHVGFLGRMAPEKGLHHLVQAFRGWDDPSARLLLAGDEGVAGGDVVARLRRLAAGDDRIRFLGRLDEPDIADFHASLDAFALPSVAEESFGITQTEAMMSGVPVVASDLPGMRVPLQTTGFGELVEAGDADGIREALRRVCGYPAGRRAAGAASASASFGRESTLASYAAVLAEAAGS</sequence>
<dbReference type="SUPFAM" id="SSF53756">
    <property type="entry name" value="UDP-Glycosyltransferase/glycogen phosphorylase"/>
    <property type="match status" value="1"/>
</dbReference>
<dbReference type="RefSeq" id="WP_322633061.1">
    <property type="nucleotide sequence ID" value="NZ_WIAO01000007.1"/>
</dbReference>
<dbReference type="AlphaFoldDB" id="A0A6L5G7B5"/>
<proteinExistence type="predicted"/>
<evidence type="ECO:0000313" key="4">
    <source>
        <dbReference type="EMBL" id="MQM25501.1"/>
    </source>
</evidence>
<evidence type="ECO:0000313" key="5">
    <source>
        <dbReference type="Proteomes" id="UP000477750"/>
    </source>
</evidence>
<dbReference type="InterPro" id="IPR028098">
    <property type="entry name" value="Glyco_trans_4-like_N"/>
</dbReference>
<dbReference type="Gene3D" id="3.40.50.2000">
    <property type="entry name" value="Glycogen Phosphorylase B"/>
    <property type="match status" value="2"/>
</dbReference>
<organism evidence="4 5">
    <name type="scientific">Glycomyces albidus</name>
    <dbReference type="NCBI Taxonomy" id="2656774"/>
    <lineage>
        <taxon>Bacteria</taxon>
        <taxon>Bacillati</taxon>
        <taxon>Actinomycetota</taxon>
        <taxon>Actinomycetes</taxon>
        <taxon>Glycomycetales</taxon>
        <taxon>Glycomycetaceae</taxon>
        <taxon>Glycomyces</taxon>
    </lineage>
</organism>
<dbReference type="GO" id="GO:0016757">
    <property type="term" value="F:glycosyltransferase activity"/>
    <property type="evidence" value="ECO:0007669"/>
    <property type="project" value="UniProtKB-KW"/>
</dbReference>
<dbReference type="PANTHER" id="PTHR12526">
    <property type="entry name" value="GLYCOSYLTRANSFERASE"/>
    <property type="match status" value="1"/>
</dbReference>
<keyword evidence="1" id="KW-0328">Glycosyltransferase</keyword>
<reference evidence="4 5" key="1">
    <citation type="submission" date="2019-10" db="EMBL/GenBank/DDBJ databases">
        <title>Glycomyces albidus sp. nov., a novel actinomycete isolated from rhizosphere soil of wheat (Triticum aestivum L.).</title>
        <authorList>
            <person name="Qian L."/>
        </authorList>
    </citation>
    <scope>NUCLEOTIDE SEQUENCE [LARGE SCALE GENOMIC DNA]</scope>
    <source>
        <strain evidence="4 5">NEAU-7082</strain>
    </source>
</reference>
<evidence type="ECO:0000256" key="2">
    <source>
        <dbReference type="ARBA" id="ARBA00022679"/>
    </source>
</evidence>
<protein>
    <submittedName>
        <fullName evidence="4">Glycosyltransferase</fullName>
    </submittedName>
</protein>
<evidence type="ECO:0000256" key="1">
    <source>
        <dbReference type="ARBA" id="ARBA00022676"/>
    </source>
</evidence>
<dbReference type="PANTHER" id="PTHR12526:SF635">
    <property type="entry name" value="GLYCOSYL TRANSFERASE GROUP 1"/>
    <property type="match status" value="1"/>
</dbReference>
<comment type="caution">
    <text evidence="4">The sequence shown here is derived from an EMBL/GenBank/DDBJ whole genome shotgun (WGS) entry which is preliminary data.</text>
</comment>
<gene>
    <name evidence="4" type="ORF">GFD30_07945</name>
</gene>
<dbReference type="Pfam" id="PF13579">
    <property type="entry name" value="Glyco_trans_4_4"/>
    <property type="match status" value="1"/>
</dbReference>
<name>A0A6L5G7B5_9ACTN</name>
<keyword evidence="2 4" id="KW-0808">Transferase</keyword>
<dbReference type="CDD" id="cd03801">
    <property type="entry name" value="GT4_PimA-like"/>
    <property type="match status" value="1"/>
</dbReference>
<evidence type="ECO:0000259" key="3">
    <source>
        <dbReference type="Pfam" id="PF13579"/>
    </source>
</evidence>
<dbReference type="EMBL" id="WIAO01000007">
    <property type="protein sequence ID" value="MQM25501.1"/>
    <property type="molecule type" value="Genomic_DNA"/>
</dbReference>
<dbReference type="Proteomes" id="UP000477750">
    <property type="component" value="Unassembled WGS sequence"/>
</dbReference>
<keyword evidence="5" id="KW-1185">Reference proteome</keyword>
<feature type="domain" description="Glycosyltransferase subfamily 4-like N-terminal" evidence="3">
    <location>
        <begin position="20"/>
        <end position="178"/>
    </location>
</feature>
<accession>A0A6L5G7B5</accession>